<dbReference type="Proteomes" id="UP001432322">
    <property type="component" value="Unassembled WGS sequence"/>
</dbReference>
<protein>
    <submittedName>
        <fullName evidence="1">Uncharacterized protein</fullName>
    </submittedName>
</protein>
<evidence type="ECO:0000313" key="2">
    <source>
        <dbReference type="Proteomes" id="UP001432322"/>
    </source>
</evidence>
<organism evidence="1 2">
    <name type="scientific">Pristionchus fissidentatus</name>
    <dbReference type="NCBI Taxonomy" id="1538716"/>
    <lineage>
        <taxon>Eukaryota</taxon>
        <taxon>Metazoa</taxon>
        <taxon>Ecdysozoa</taxon>
        <taxon>Nematoda</taxon>
        <taxon>Chromadorea</taxon>
        <taxon>Rhabditida</taxon>
        <taxon>Rhabditina</taxon>
        <taxon>Diplogasteromorpha</taxon>
        <taxon>Diplogasteroidea</taxon>
        <taxon>Neodiplogasteridae</taxon>
        <taxon>Pristionchus</taxon>
    </lineage>
</organism>
<proteinExistence type="predicted"/>
<accession>A0AAV5WUZ7</accession>
<sequence length="150" mass="17624">MFVRFFVHFLHELREETGIKGGSDNPGYYIPGHLLRKILDQDQVDNDVPLVNVCKAKVESRMICALDRLFYAALGLESFTKISHPTEQDKEKLRGTVLFCPGRQFLLVLLFLPEMRTLENRFLRNQTMQNRLSVEFYNNNYYFRSVLSLE</sequence>
<gene>
    <name evidence="1" type="ORF">PFISCL1PPCAC_25775</name>
</gene>
<dbReference type="AlphaFoldDB" id="A0AAV5WUZ7"/>
<dbReference type="EMBL" id="BTSY01000006">
    <property type="protein sequence ID" value="GMT34478.1"/>
    <property type="molecule type" value="Genomic_DNA"/>
</dbReference>
<comment type="caution">
    <text evidence="1">The sequence shown here is derived from an EMBL/GenBank/DDBJ whole genome shotgun (WGS) entry which is preliminary data.</text>
</comment>
<name>A0AAV5WUZ7_9BILA</name>
<reference evidence="1" key="1">
    <citation type="submission" date="2023-10" db="EMBL/GenBank/DDBJ databases">
        <title>Genome assembly of Pristionchus species.</title>
        <authorList>
            <person name="Yoshida K."/>
            <person name="Sommer R.J."/>
        </authorList>
    </citation>
    <scope>NUCLEOTIDE SEQUENCE</scope>
    <source>
        <strain evidence="1">RS5133</strain>
    </source>
</reference>
<keyword evidence="2" id="KW-1185">Reference proteome</keyword>
<evidence type="ECO:0000313" key="1">
    <source>
        <dbReference type="EMBL" id="GMT34478.1"/>
    </source>
</evidence>